<keyword evidence="4" id="KW-0997">Cell inner membrane</keyword>
<comment type="similarity">
    <text evidence="8">Belongs to the binding-protein-dependent transport system permease family.</text>
</comment>
<keyword evidence="7 8" id="KW-0472">Membrane</keyword>
<evidence type="ECO:0000313" key="11">
    <source>
        <dbReference type="Proteomes" id="UP000035170"/>
    </source>
</evidence>
<dbReference type="InterPro" id="IPR000515">
    <property type="entry name" value="MetI-like"/>
</dbReference>
<evidence type="ECO:0000256" key="1">
    <source>
        <dbReference type="ARBA" id="ARBA00004429"/>
    </source>
</evidence>
<proteinExistence type="inferred from homology"/>
<evidence type="ECO:0000313" key="10">
    <source>
        <dbReference type="EMBL" id="KLN54937.1"/>
    </source>
</evidence>
<comment type="subcellular location">
    <subcellularLocation>
        <location evidence="1">Cell inner membrane</location>
        <topology evidence="1">Multi-pass membrane protein</topology>
    </subcellularLocation>
    <subcellularLocation>
        <location evidence="8">Cell membrane</location>
        <topology evidence="8">Multi-pass membrane protein</topology>
    </subcellularLocation>
</comment>
<dbReference type="Gene3D" id="1.10.3720.10">
    <property type="entry name" value="MetI-like"/>
    <property type="match status" value="1"/>
</dbReference>
<evidence type="ECO:0000256" key="8">
    <source>
        <dbReference type="RuleBase" id="RU363032"/>
    </source>
</evidence>
<dbReference type="RefSeq" id="WP_230682900.1">
    <property type="nucleotide sequence ID" value="NZ_CP138515.1"/>
</dbReference>
<evidence type="ECO:0000259" key="9">
    <source>
        <dbReference type="PROSITE" id="PS50928"/>
    </source>
</evidence>
<name>A0A0H2M2J6_VARPD</name>
<dbReference type="Proteomes" id="UP000035170">
    <property type="component" value="Unassembled WGS sequence"/>
</dbReference>
<keyword evidence="5 8" id="KW-0812">Transmembrane</keyword>
<comment type="caution">
    <text evidence="10">The sequence shown here is derived from an EMBL/GenBank/DDBJ whole genome shotgun (WGS) entry which is preliminary data.</text>
</comment>
<dbReference type="GO" id="GO:0055085">
    <property type="term" value="P:transmembrane transport"/>
    <property type="evidence" value="ECO:0007669"/>
    <property type="project" value="InterPro"/>
</dbReference>
<keyword evidence="11" id="KW-1185">Reference proteome</keyword>
<dbReference type="PANTHER" id="PTHR43357">
    <property type="entry name" value="INNER MEMBRANE ABC TRANSPORTER PERMEASE PROTEIN YDCV"/>
    <property type="match status" value="1"/>
</dbReference>
<dbReference type="GO" id="GO:0005886">
    <property type="term" value="C:plasma membrane"/>
    <property type="evidence" value="ECO:0007669"/>
    <property type="project" value="UniProtKB-SubCell"/>
</dbReference>
<dbReference type="PROSITE" id="PS50928">
    <property type="entry name" value="ABC_TM1"/>
    <property type="match status" value="1"/>
</dbReference>
<feature type="transmembrane region" description="Helical" evidence="8">
    <location>
        <begin position="12"/>
        <end position="40"/>
    </location>
</feature>
<dbReference type="Pfam" id="PF00528">
    <property type="entry name" value="BPD_transp_1"/>
    <property type="match status" value="1"/>
</dbReference>
<evidence type="ECO:0000256" key="5">
    <source>
        <dbReference type="ARBA" id="ARBA00022692"/>
    </source>
</evidence>
<reference evidence="10 11" key="1">
    <citation type="submission" date="2015-03" db="EMBL/GenBank/DDBJ databases">
        <title>Genome sequence of Variovorax paradoxus TBEA6.</title>
        <authorList>
            <person name="Poehlein A."/>
            <person name="Schuldes J."/>
            <person name="Wuebbeler J.H."/>
            <person name="Hiessl S."/>
            <person name="Steinbuechel A."/>
            <person name="Daniel R."/>
        </authorList>
    </citation>
    <scope>NUCLEOTIDE SEQUENCE [LARGE SCALE GENOMIC DNA]</scope>
    <source>
        <strain evidence="10 11">TBEA6</strain>
    </source>
</reference>
<evidence type="ECO:0000256" key="6">
    <source>
        <dbReference type="ARBA" id="ARBA00022989"/>
    </source>
</evidence>
<dbReference type="CDD" id="cd06261">
    <property type="entry name" value="TM_PBP2"/>
    <property type="match status" value="1"/>
</dbReference>
<dbReference type="InterPro" id="IPR035906">
    <property type="entry name" value="MetI-like_sf"/>
</dbReference>
<feature type="transmembrane region" description="Helical" evidence="8">
    <location>
        <begin position="109"/>
        <end position="132"/>
    </location>
</feature>
<dbReference type="SUPFAM" id="SSF161098">
    <property type="entry name" value="MetI-like"/>
    <property type="match status" value="1"/>
</dbReference>
<sequence>MRTKRKPLATRVADAVGLAYVGAVYVFLLLPIAVIVLMSLNAGEFLTFPPQGISLRWFGALFANEAFMRAIGTSLQVAAIATVCSTVIGVAGALYVVRHATRLREGLRMLLMLPLMLPEILTAIALLFFLYASGVGTRTMFGLLVGHVLVTLPYVFTNVASSLYNQDGSLEQAARSLGASPWRAFVRVTLPLIKPGIITGALFAFVISFDLFNMSLLLKGIGMTTLPLQLFDYLRWDFDPTAAAVSTVSIVVTLVAVVWVDRTVGLRSLRFG</sequence>
<keyword evidence="2 8" id="KW-0813">Transport</keyword>
<dbReference type="PANTHER" id="PTHR43357:SF4">
    <property type="entry name" value="INNER MEMBRANE ABC TRANSPORTER PERMEASE PROTEIN YDCV"/>
    <property type="match status" value="1"/>
</dbReference>
<dbReference type="AlphaFoldDB" id="A0A0H2M2J6"/>
<evidence type="ECO:0000256" key="7">
    <source>
        <dbReference type="ARBA" id="ARBA00023136"/>
    </source>
</evidence>
<evidence type="ECO:0000256" key="2">
    <source>
        <dbReference type="ARBA" id="ARBA00022448"/>
    </source>
</evidence>
<evidence type="ECO:0000256" key="4">
    <source>
        <dbReference type="ARBA" id="ARBA00022519"/>
    </source>
</evidence>
<feature type="transmembrane region" description="Helical" evidence="8">
    <location>
        <begin position="241"/>
        <end position="260"/>
    </location>
</feature>
<gene>
    <name evidence="10" type="primary">ydcV1</name>
    <name evidence="10" type="ORF">VPARA_39270</name>
</gene>
<protein>
    <submittedName>
        <fullName evidence="10">Inner membrane ABC transporter permease protein YdcV</fullName>
    </submittedName>
</protein>
<dbReference type="EMBL" id="JZWI01000020">
    <property type="protein sequence ID" value="KLN54937.1"/>
    <property type="molecule type" value="Genomic_DNA"/>
</dbReference>
<feature type="transmembrane region" description="Helical" evidence="8">
    <location>
        <begin position="138"/>
        <end position="156"/>
    </location>
</feature>
<keyword evidence="6 8" id="KW-1133">Transmembrane helix</keyword>
<feature type="transmembrane region" description="Helical" evidence="8">
    <location>
        <begin position="77"/>
        <end position="97"/>
    </location>
</feature>
<accession>A0A0H2M2J6</accession>
<organism evidence="10 11">
    <name type="scientific">Variovorax paradoxus</name>
    <dbReference type="NCBI Taxonomy" id="34073"/>
    <lineage>
        <taxon>Bacteria</taxon>
        <taxon>Pseudomonadati</taxon>
        <taxon>Pseudomonadota</taxon>
        <taxon>Betaproteobacteria</taxon>
        <taxon>Burkholderiales</taxon>
        <taxon>Comamonadaceae</taxon>
        <taxon>Variovorax</taxon>
    </lineage>
</organism>
<keyword evidence="3" id="KW-1003">Cell membrane</keyword>
<evidence type="ECO:0000256" key="3">
    <source>
        <dbReference type="ARBA" id="ARBA00022475"/>
    </source>
</evidence>
<feature type="domain" description="ABC transmembrane type-1" evidence="9">
    <location>
        <begin position="71"/>
        <end position="260"/>
    </location>
</feature>
<dbReference type="PATRIC" id="fig|34073.19.peg.4021"/>